<name>A0A9D2F425_9FIRM</name>
<feature type="domain" description="Fibronectin type III-like" evidence="5">
    <location>
        <begin position="567"/>
        <end position="634"/>
    </location>
</feature>
<dbReference type="SUPFAM" id="SSF52279">
    <property type="entry name" value="Beta-D-glucan exohydrolase, C-terminal domain"/>
    <property type="match status" value="1"/>
</dbReference>
<accession>A0A9D2F425</accession>
<dbReference type="Proteomes" id="UP000824031">
    <property type="component" value="Unassembled WGS sequence"/>
</dbReference>
<reference evidence="6" key="2">
    <citation type="submission" date="2021-04" db="EMBL/GenBank/DDBJ databases">
        <authorList>
            <person name="Gilroy R."/>
        </authorList>
    </citation>
    <scope>NUCLEOTIDE SEQUENCE</scope>
    <source>
        <strain evidence="6">3436</strain>
    </source>
</reference>
<comment type="caution">
    <text evidence="6">The sequence shown here is derived from an EMBL/GenBank/DDBJ whole genome shotgun (WGS) entry which is preliminary data.</text>
</comment>
<dbReference type="InterPro" id="IPR002772">
    <property type="entry name" value="Glyco_hydro_3_C"/>
</dbReference>
<evidence type="ECO:0000259" key="5">
    <source>
        <dbReference type="SMART" id="SM01217"/>
    </source>
</evidence>
<dbReference type="FunFam" id="2.60.40.10:FF:000495">
    <property type="entry name" value="Periplasmic beta-glucosidase"/>
    <property type="match status" value="1"/>
</dbReference>
<evidence type="ECO:0000256" key="3">
    <source>
        <dbReference type="ARBA" id="ARBA00023277"/>
    </source>
</evidence>
<dbReference type="GO" id="GO:0005975">
    <property type="term" value="P:carbohydrate metabolic process"/>
    <property type="evidence" value="ECO:0007669"/>
    <property type="project" value="InterPro"/>
</dbReference>
<keyword evidence="3" id="KW-0119">Carbohydrate metabolism</keyword>
<sequence length="783" mass="83787">MDKRIADILQKMSLKDKITLCNGADFWHSKGMEAYGIPAVTMSDGPHGVRCQKNTGDMLGVNESEPATCFPTAVASGAGWDPPLLEAEGKAIGEEGLSYGVDVVLGPGVNIKRNPLCGRNFEYFSEDPLVAGAMGTAWVKGAQSAGVGASLKHFAANNQEYKRFNGNSQVDERTLRELYLPAFATVVKTAQPETVMCSYPRINGVHASDNEWLLTDVLRTEWGFEGLVVTDWGALCDRVAAMRAGCDLTMPGGSNYMEDWVEQAVLEGSLPESAVDACAARVIALALKGESHPKGKSFDKQAHHTLARTIAENGAVLLKNEGDLLPVAEGDIALIGEMARTMRYQGAGSSHINPTKLTTLCDALPGVPFAAGCDAQGAVTEESLAQAAASARAARVAVVCAGLPDAYESEGFDRENMAMPEGHIRLIETVAAANPNTVVVLFCGSAVETPWIDKVKAVLYMGLPGQAGGEAAANLLTGKVNPCGKLTETWPMRYADVPSRETFGQKTTHYKEGLYVGYRYYDKAGVPVRFAFGHGLSYTRFSYSDLRIEGRTVRVTVANTGSREGAEVVQLYIAPPQNGLYRPLKELKGFAKVVLVPGESKTVTFSLEDRSFAVWADGWKIPAGTYGVLVGAAADDIRLQGSLEVDGENVPAPAWQAGSWYETLKGLPTDVEFEALYGGALQTDPPIEKGKFTMEHSTMEMKDHSFVMMQMFKGTEATIAKAFGGKVDYSNPTFKMMVMSGADAPLRATVLSSGGAFPAQMAEGLLATANGHPVEGIKKIVKK</sequence>
<organism evidence="6 7">
    <name type="scientific">Candidatus Gemmiger excrementavium</name>
    <dbReference type="NCBI Taxonomy" id="2838608"/>
    <lineage>
        <taxon>Bacteria</taxon>
        <taxon>Bacillati</taxon>
        <taxon>Bacillota</taxon>
        <taxon>Clostridia</taxon>
        <taxon>Eubacteriales</taxon>
        <taxon>Gemmiger</taxon>
    </lineage>
</organism>
<dbReference type="Gene3D" id="2.60.40.10">
    <property type="entry name" value="Immunoglobulins"/>
    <property type="match status" value="1"/>
</dbReference>
<dbReference type="Pfam" id="PF14310">
    <property type="entry name" value="Fn3-like"/>
    <property type="match status" value="1"/>
</dbReference>
<dbReference type="PROSITE" id="PS00775">
    <property type="entry name" value="GLYCOSYL_HYDROL_F3"/>
    <property type="match status" value="1"/>
</dbReference>
<proteinExistence type="inferred from homology"/>
<keyword evidence="2 4" id="KW-0378">Hydrolase</keyword>
<dbReference type="SUPFAM" id="SSF51445">
    <property type="entry name" value="(Trans)glycosidases"/>
    <property type="match status" value="1"/>
</dbReference>
<dbReference type="GO" id="GO:0008422">
    <property type="term" value="F:beta-glucosidase activity"/>
    <property type="evidence" value="ECO:0007669"/>
    <property type="project" value="UniProtKB-ARBA"/>
</dbReference>
<dbReference type="InterPro" id="IPR050288">
    <property type="entry name" value="Cellulose_deg_GH3"/>
</dbReference>
<evidence type="ECO:0000313" key="7">
    <source>
        <dbReference type="Proteomes" id="UP000824031"/>
    </source>
</evidence>
<protein>
    <submittedName>
        <fullName evidence="6">Glycoside hydrolase family 3 C-terminal domain-containing protein</fullName>
    </submittedName>
</protein>
<comment type="similarity">
    <text evidence="1 4">Belongs to the glycosyl hydrolase 3 family.</text>
</comment>
<dbReference type="InterPro" id="IPR019800">
    <property type="entry name" value="Glyco_hydro_3_AS"/>
</dbReference>
<dbReference type="InterPro" id="IPR036962">
    <property type="entry name" value="Glyco_hydro_3_N_sf"/>
</dbReference>
<dbReference type="SMART" id="SM01217">
    <property type="entry name" value="Fn3_like"/>
    <property type="match status" value="1"/>
</dbReference>
<dbReference type="EMBL" id="DXBO01000157">
    <property type="protein sequence ID" value="HIZ49219.1"/>
    <property type="molecule type" value="Genomic_DNA"/>
</dbReference>
<gene>
    <name evidence="6" type="ORF">H9810_10905</name>
</gene>
<dbReference type="PANTHER" id="PTHR42715">
    <property type="entry name" value="BETA-GLUCOSIDASE"/>
    <property type="match status" value="1"/>
</dbReference>
<dbReference type="InterPro" id="IPR001764">
    <property type="entry name" value="Glyco_hydro_3_N"/>
</dbReference>
<dbReference type="PRINTS" id="PR00133">
    <property type="entry name" value="GLHYDRLASE3"/>
</dbReference>
<evidence type="ECO:0000256" key="1">
    <source>
        <dbReference type="ARBA" id="ARBA00005336"/>
    </source>
</evidence>
<dbReference type="AlphaFoldDB" id="A0A9D2F425"/>
<dbReference type="InterPro" id="IPR036881">
    <property type="entry name" value="Glyco_hydro_3_C_sf"/>
</dbReference>
<dbReference type="Pfam" id="PF00933">
    <property type="entry name" value="Glyco_hydro_3"/>
    <property type="match status" value="1"/>
</dbReference>
<evidence type="ECO:0000256" key="2">
    <source>
        <dbReference type="ARBA" id="ARBA00022801"/>
    </source>
</evidence>
<dbReference type="Gene3D" id="3.40.50.1700">
    <property type="entry name" value="Glycoside hydrolase family 3 C-terminal domain"/>
    <property type="match status" value="2"/>
</dbReference>
<dbReference type="InterPro" id="IPR026891">
    <property type="entry name" value="Fn3-like"/>
</dbReference>
<dbReference type="InterPro" id="IPR017853">
    <property type="entry name" value="GH"/>
</dbReference>
<dbReference type="Gene3D" id="3.20.20.300">
    <property type="entry name" value="Glycoside hydrolase, family 3, N-terminal domain"/>
    <property type="match status" value="2"/>
</dbReference>
<evidence type="ECO:0000313" key="6">
    <source>
        <dbReference type="EMBL" id="HIZ49219.1"/>
    </source>
</evidence>
<dbReference type="InterPro" id="IPR013783">
    <property type="entry name" value="Ig-like_fold"/>
</dbReference>
<dbReference type="PANTHER" id="PTHR42715:SF10">
    <property type="entry name" value="BETA-GLUCOSIDASE"/>
    <property type="match status" value="1"/>
</dbReference>
<keyword evidence="4" id="KW-0326">Glycosidase</keyword>
<evidence type="ECO:0000256" key="4">
    <source>
        <dbReference type="RuleBase" id="RU361161"/>
    </source>
</evidence>
<reference evidence="6" key="1">
    <citation type="journal article" date="2021" name="PeerJ">
        <title>Extensive microbial diversity within the chicken gut microbiome revealed by metagenomics and culture.</title>
        <authorList>
            <person name="Gilroy R."/>
            <person name="Ravi A."/>
            <person name="Getino M."/>
            <person name="Pursley I."/>
            <person name="Horton D.L."/>
            <person name="Alikhan N.F."/>
            <person name="Baker D."/>
            <person name="Gharbi K."/>
            <person name="Hall N."/>
            <person name="Watson M."/>
            <person name="Adriaenssens E.M."/>
            <person name="Foster-Nyarko E."/>
            <person name="Jarju S."/>
            <person name="Secka A."/>
            <person name="Antonio M."/>
            <person name="Oren A."/>
            <person name="Chaudhuri R.R."/>
            <person name="La Ragione R."/>
            <person name="Hildebrand F."/>
            <person name="Pallen M.J."/>
        </authorList>
    </citation>
    <scope>NUCLEOTIDE SEQUENCE</scope>
    <source>
        <strain evidence="6">3436</strain>
    </source>
</reference>
<dbReference type="Pfam" id="PF01915">
    <property type="entry name" value="Glyco_hydro_3_C"/>
    <property type="match status" value="1"/>
</dbReference>